<evidence type="ECO:0000313" key="5">
    <source>
        <dbReference type="EMBL" id="KAK3325939.1"/>
    </source>
</evidence>
<comment type="similarity">
    <text evidence="2 4">Belongs to the terpene synthase family.</text>
</comment>
<keyword evidence="4" id="KW-0479">Metal-binding</keyword>
<proteinExistence type="inferred from homology"/>
<dbReference type="PANTHER" id="PTHR35201:SF4">
    <property type="entry name" value="BETA-PINACENE SYNTHASE-RELATED"/>
    <property type="match status" value="1"/>
</dbReference>
<reference evidence="5" key="2">
    <citation type="submission" date="2023-06" db="EMBL/GenBank/DDBJ databases">
        <authorList>
            <consortium name="Lawrence Berkeley National Laboratory"/>
            <person name="Haridas S."/>
            <person name="Hensen N."/>
            <person name="Bonometti L."/>
            <person name="Westerberg I."/>
            <person name="Brannstrom I.O."/>
            <person name="Guillou S."/>
            <person name="Cros-Aarteil S."/>
            <person name="Calhoun S."/>
            <person name="Kuo A."/>
            <person name="Mondo S."/>
            <person name="Pangilinan J."/>
            <person name="Riley R."/>
            <person name="Labutti K."/>
            <person name="Andreopoulos B."/>
            <person name="Lipzen A."/>
            <person name="Chen C."/>
            <person name="Yanf M."/>
            <person name="Daum C."/>
            <person name="Ng V."/>
            <person name="Clum A."/>
            <person name="Steindorff A."/>
            <person name="Ohm R."/>
            <person name="Martin F."/>
            <person name="Silar P."/>
            <person name="Natvig D."/>
            <person name="Lalanne C."/>
            <person name="Gautier V."/>
            <person name="Ament-Velasquez S.L."/>
            <person name="Kruys A."/>
            <person name="Hutchinson M.I."/>
            <person name="Powell A.J."/>
            <person name="Barry K."/>
            <person name="Miller A.N."/>
            <person name="Grigoriev I.V."/>
            <person name="Debuchy R."/>
            <person name="Gladieux P."/>
            <person name="Thoren M.H."/>
            <person name="Johannesson H."/>
        </authorList>
    </citation>
    <scope>NUCLEOTIDE SEQUENCE</scope>
    <source>
        <strain evidence="5">CBS 118394</strain>
    </source>
</reference>
<evidence type="ECO:0000256" key="4">
    <source>
        <dbReference type="RuleBase" id="RU366034"/>
    </source>
</evidence>
<dbReference type="Proteomes" id="UP001283341">
    <property type="component" value="Unassembled WGS sequence"/>
</dbReference>
<name>A0AAE0MCF7_9PEZI</name>
<dbReference type="GO" id="GO:0046872">
    <property type="term" value="F:metal ion binding"/>
    <property type="evidence" value="ECO:0007669"/>
    <property type="project" value="UniProtKB-KW"/>
</dbReference>
<dbReference type="SUPFAM" id="SSF48576">
    <property type="entry name" value="Terpenoid synthases"/>
    <property type="match status" value="1"/>
</dbReference>
<accession>A0AAE0MCF7</accession>
<dbReference type="EMBL" id="JAUEDM010000002">
    <property type="protein sequence ID" value="KAK3325939.1"/>
    <property type="molecule type" value="Genomic_DNA"/>
</dbReference>
<dbReference type="AlphaFoldDB" id="A0AAE0MCF7"/>
<comment type="cofactor">
    <cofactor evidence="1 4">
        <name>Mg(2+)</name>
        <dbReference type="ChEBI" id="CHEBI:18420"/>
    </cofactor>
</comment>
<evidence type="ECO:0000256" key="3">
    <source>
        <dbReference type="ARBA" id="ARBA00022842"/>
    </source>
</evidence>
<dbReference type="InterPro" id="IPR034686">
    <property type="entry name" value="Terpene_cyclase-like_2"/>
</dbReference>
<evidence type="ECO:0000256" key="2">
    <source>
        <dbReference type="ARBA" id="ARBA00006333"/>
    </source>
</evidence>
<evidence type="ECO:0000313" key="6">
    <source>
        <dbReference type="Proteomes" id="UP001283341"/>
    </source>
</evidence>
<organism evidence="5 6">
    <name type="scientific">Apodospora peruviana</name>
    <dbReference type="NCBI Taxonomy" id="516989"/>
    <lineage>
        <taxon>Eukaryota</taxon>
        <taxon>Fungi</taxon>
        <taxon>Dikarya</taxon>
        <taxon>Ascomycota</taxon>
        <taxon>Pezizomycotina</taxon>
        <taxon>Sordariomycetes</taxon>
        <taxon>Sordariomycetidae</taxon>
        <taxon>Sordariales</taxon>
        <taxon>Lasiosphaeriaceae</taxon>
        <taxon>Apodospora</taxon>
    </lineage>
</organism>
<dbReference type="EC" id="4.2.3.-" evidence="4"/>
<dbReference type="PANTHER" id="PTHR35201">
    <property type="entry name" value="TERPENE SYNTHASE"/>
    <property type="match status" value="1"/>
</dbReference>
<reference evidence="5" key="1">
    <citation type="journal article" date="2023" name="Mol. Phylogenet. Evol.">
        <title>Genome-scale phylogeny and comparative genomics of the fungal order Sordariales.</title>
        <authorList>
            <person name="Hensen N."/>
            <person name="Bonometti L."/>
            <person name="Westerberg I."/>
            <person name="Brannstrom I.O."/>
            <person name="Guillou S."/>
            <person name="Cros-Aarteil S."/>
            <person name="Calhoun S."/>
            <person name="Haridas S."/>
            <person name="Kuo A."/>
            <person name="Mondo S."/>
            <person name="Pangilinan J."/>
            <person name="Riley R."/>
            <person name="LaButti K."/>
            <person name="Andreopoulos B."/>
            <person name="Lipzen A."/>
            <person name="Chen C."/>
            <person name="Yan M."/>
            <person name="Daum C."/>
            <person name="Ng V."/>
            <person name="Clum A."/>
            <person name="Steindorff A."/>
            <person name="Ohm R.A."/>
            <person name="Martin F."/>
            <person name="Silar P."/>
            <person name="Natvig D.O."/>
            <person name="Lalanne C."/>
            <person name="Gautier V."/>
            <person name="Ament-Velasquez S.L."/>
            <person name="Kruys A."/>
            <person name="Hutchinson M.I."/>
            <person name="Powell A.J."/>
            <person name="Barry K."/>
            <person name="Miller A.N."/>
            <person name="Grigoriev I.V."/>
            <person name="Debuchy R."/>
            <person name="Gladieux P."/>
            <person name="Hiltunen Thoren M."/>
            <person name="Johannesson H."/>
        </authorList>
    </citation>
    <scope>NUCLEOTIDE SEQUENCE</scope>
    <source>
        <strain evidence="5">CBS 118394</strain>
    </source>
</reference>
<dbReference type="Pfam" id="PF19086">
    <property type="entry name" value="Terpene_syn_C_2"/>
    <property type="match status" value="1"/>
</dbReference>
<protein>
    <recommendedName>
        <fullName evidence="4">Terpene synthase</fullName>
        <ecNumber evidence="4">4.2.3.-</ecNumber>
    </recommendedName>
</protein>
<keyword evidence="4" id="KW-0456">Lyase</keyword>
<evidence type="ECO:0000256" key="1">
    <source>
        <dbReference type="ARBA" id="ARBA00001946"/>
    </source>
</evidence>
<dbReference type="GO" id="GO:0008299">
    <property type="term" value="P:isoprenoid biosynthetic process"/>
    <property type="evidence" value="ECO:0007669"/>
    <property type="project" value="UniProtKB-ARBA"/>
</dbReference>
<gene>
    <name evidence="5" type="ORF">B0H66DRAFT_616681</name>
</gene>
<sequence>MTSLAMEAPSNLLGKGGPTGTNNQNHLNLIAEIQGQAMHVPDIARTVCQLAAVCAYSDEKLLKRASKNDYALFTSIWFPEADWNRFAAVGVFFWWLFTIDDLMDMNEEDVSLDFAASCRFREQVTDYTRHWLCLESADDARHGAAASVARSFLSWVPFSFGVQHLPQAEPPSPDPRCSVFKEFGNAVVGSYSKVGFRQGLQKELEDYIAYCEVEQRDRLTGRTPDSLDEYMETRSYTSAVRVCCYIVQIAFGIELPMWLLQAPEMQILWKEININIIFGNDMLSIKKELVGGCVHNSIPILYHSGLTTPSRCHV</sequence>
<dbReference type="InterPro" id="IPR008949">
    <property type="entry name" value="Isoprenoid_synthase_dom_sf"/>
</dbReference>
<keyword evidence="6" id="KW-1185">Reference proteome</keyword>
<comment type="caution">
    <text evidence="5">The sequence shown here is derived from an EMBL/GenBank/DDBJ whole genome shotgun (WGS) entry which is preliminary data.</text>
</comment>
<dbReference type="Gene3D" id="1.10.600.10">
    <property type="entry name" value="Farnesyl Diphosphate Synthase"/>
    <property type="match status" value="1"/>
</dbReference>
<dbReference type="GO" id="GO:0010333">
    <property type="term" value="F:terpene synthase activity"/>
    <property type="evidence" value="ECO:0007669"/>
    <property type="project" value="InterPro"/>
</dbReference>
<keyword evidence="3 4" id="KW-0460">Magnesium</keyword>